<name>A0A1R2CUS9_9CILI</name>
<sequence length="498" mass="57866">MDLELDENALKVLKNVFEWSDIDGDGRISREDLKLSGGLQTMQEAEVIFKAIKTSAGSNPKDMYITYDEFSKGIMDFPFLLEQFKNEFIPKPSEIEINEEDEYFLETSTNQRDSQMNFIISGLRDAVVFYSKAYNIQGSHDISSNREDLLEALRQSLEKLRSKYKHKEDPMLLSINAGVEMYLIVRDLTRFHEEVVSELKNELQEKDTILQELVIKCDDLSDENFNLMHELSNIEIRAIKTTAAHSEALQEKQSLQQKLEKAENNEKNFQEQFSHIQSVINVKERAIFQLEKELRQLNSFKTIKEITGTTGRTTEDMKIRRLRLSSLRQSTPVKELPSSRINFLSPRDTLVSPRSDFKYQLVSNKLKKKDEIQKMHEDELADLKILVDMYMRENDKLKEENRRLLERIANQKVIESVHRRLSSRESIPIPSLYDEIGQSRGGSIEYFMPVALHTEKQRHFADKSIQVIPSMQNIAIQTKERSLEGNMPRGCLGRLFGN</sequence>
<proteinExistence type="predicted"/>
<dbReference type="Proteomes" id="UP000187209">
    <property type="component" value="Unassembled WGS sequence"/>
</dbReference>
<dbReference type="EMBL" id="MPUH01000055">
    <property type="protein sequence ID" value="OMJ92754.1"/>
    <property type="molecule type" value="Genomic_DNA"/>
</dbReference>
<evidence type="ECO:0000313" key="4">
    <source>
        <dbReference type="EMBL" id="OMJ92754.1"/>
    </source>
</evidence>
<dbReference type="AlphaFoldDB" id="A0A1R2CUS9"/>
<feature type="domain" description="EF-hand" evidence="3">
    <location>
        <begin position="8"/>
        <end position="43"/>
    </location>
</feature>
<dbReference type="InterPro" id="IPR011992">
    <property type="entry name" value="EF-hand-dom_pair"/>
</dbReference>
<organism evidence="4 5">
    <name type="scientific">Stentor coeruleus</name>
    <dbReference type="NCBI Taxonomy" id="5963"/>
    <lineage>
        <taxon>Eukaryota</taxon>
        <taxon>Sar</taxon>
        <taxon>Alveolata</taxon>
        <taxon>Ciliophora</taxon>
        <taxon>Postciliodesmatophora</taxon>
        <taxon>Heterotrichea</taxon>
        <taxon>Heterotrichida</taxon>
        <taxon>Stentoridae</taxon>
        <taxon>Stentor</taxon>
    </lineage>
</organism>
<comment type="caution">
    <text evidence="4">The sequence shown here is derived from an EMBL/GenBank/DDBJ whole genome shotgun (WGS) entry which is preliminary data.</text>
</comment>
<reference evidence="4 5" key="1">
    <citation type="submission" date="2016-11" db="EMBL/GenBank/DDBJ databases">
        <title>The macronuclear genome of Stentor coeruleus: a giant cell with tiny introns.</title>
        <authorList>
            <person name="Slabodnick M."/>
            <person name="Ruby J.G."/>
            <person name="Reiff S.B."/>
            <person name="Swart E.C."/>
            <person name="Gosai S."/>
            <person name="Prabakaran S."/>
            <person name="Witkowska E."/>
            <person name="Larue G.E."/>
            <person name="Fisher S."/>
            <person name="Freeman R.M."/>
            <person name="Gunawardena J."/>
            <person name="Chu W."/>
            <person name="Stover N.A."/>
            <person name="Gregory B.D."/>
            <person name="Nowacki M."/>
            <person name="Derisi J."/>
            <person name="Roy S.W."/>
            <person name="Marshall W.F."/>
            <person name="Sood P."/>
        </authorList>
    </citation>
    <scope>NUCLEOTIDE SEQUENCE [LARGE SCALE GENOMIC DNA]</scope>
    <source>
        <strain evidence="4">WM001</strain>
    </source>
</reference>
<keyword evidence="2" id="KW-0175">Coiled coil</keyword>
<feature type="coiled-coil region" evidence="2">
    <location>
        <begin position="380"/>
        <end position="414"/>
    </location>
</feature>
<gene>
    <name evidence="4" type="ORF">SteCoe_4382</name>
</gene>
<keyword evidence="1" id="KW-0106">Calcium</keyword>
<evidence type="ECO:0000256" key="2">
    <source>
        <dbReference type="SAM" id="Coils"/>
    </source>
</evidence>
<dbReference type="PROSITE" id="PS00018">
    <property type="entry name" value="EF_HAND_1"/>
    <property type="match status" value="1"/>
</dbReference>
<feature type="coiled-coil region" evidence="2">
    <location>
        <begin position="245"/>
        <end position="272"/>
    </location>
</feature>
<dbReference type="GO" id="GO:0005509">
    <property type="term" value="F:calcium ion binding"/>
    <property type="evidence" value="ECO:0007669"/>
    <property type="project" value="InterPro"/>
</dbReference>
<dbReference type="SUPFAM" id="SSF47473">
    <property type="entry name" value="EF-hand"/>
    <property type="match status" value="1"/>
</dbReference>
<dbReference type="OrthoDB" id="324173at2759"/>
<evidence type="ECO:0000256" key="1">
    <source>
        <dbReference type="ARBA" id="ARBA00022837"/>
    </source>
</evidence>
<dbReference type="InterPro" id="IPR018247">
    <property type="entry name" value="EF_Hand_1_Ca_BS"/>
</dbReference>
<evidence type="ECO:0000259" key="3">
    <source>
        <dbReference type="PROSITE" id="PS50222"/>
    </source>
</evidence>
<dbReference type="PROSITE" id="PS50222">
    <property type="entry name" value="EF_HAND_2"/>
    <property type="match status" value="1"/>
</dbReference>
<evidence type="ECO:0000313" key="5">
    <source>
        <dbReference type="Proteomes" id="UP000187209"/>
    </source>
</evidence>
<protein>
    <recommendedName>
        <fullName evidence="3">EF-hand domain-containing protein</fullName>
    </recommendedName>
</protein>
<dbReference type="InterPro" id="IPR002048">
    <property type="entry name" value="EF_hand_dom"/>
</dbReference>
<accession>A0A1R2CUS9</accession>
<keyword evidence="5" id="KW-1185">Reference proteome</keyword>
<dbReference type="Gene3D" id="1.10.238.10">
    <property type="entry name" value="EF-hand"/>
    <property type="match status" value="1"/>
</dbReference>